<feature type="transmembrane region" description="Helical" evidence="1">
    <location>
        <begin position="12"/>
        <end position="30"/>
    </location>
</feature>
<feature type="non-terminal residue" evidence="2">
    <location>
        <position position="1"/>
    </location>
</feature>
<reference evidence="2" key="1">
    <citation type="journal article" date="2013" name="BMC Genomics">
        <title>Unscrambling butterfly oogenesis.</title>
        <authorList>
            <person name="Carter J.M."/>
            <person name="Baker S.C."/>
            <person name="Pink R."/>
            <person name="Carter D.R."/>
            <person name="Collins A."/>
            <person name="Tomlin J."/>
            <person name="Gibbs M."/>
            <person name="Breuker C.J."/>
        </authorList>
    </citation>
    <scope>NUCLEOTIDE SEQUENCE</scope>
    <source>
        <tissue evidence="2">Ovary</tissue>
    </source>
</reference>
<feature type="non-terminal residue" evidence="2">
    <location>
        <position position="99"/>
    </location>
</feature>
<keyword evidence="1" id="KW-1133">Transmembrane helix</keyword>
<feature type="transmembrane region" description="Helical" evidence="1">
    <location>
        <begin position="70"/>
        <end position="92"/>
    </location>
</feature>
<organism evidence="2">
    <name type="scientific">Pararge aegeria</name>
    <name type="common">speckled wood butterfly</name>
    <dbReference type="NCBI Taxonomy" id="116150"/>
    <lineage>
        <taxon>Eukaryota</taxon>
        <taxon>Metazoa</taxon>
        <taxon>Ecdysozoa</taxon>
        <taxon>Arthropoda</taxon>
        <taxon>Hexapoda</taxon>
        <taxon>Insecta</taxon>
        <taxon>Pterygota</taxon>
        <taxon>Neoptera</taxon>
        <taxon>Endopterygota</taxon>
        <taxon>Lepidoptera</taxon>
        <taxon>Glossata</taxon>
        <taxon>Ditrysia</taxon>
        <taxon>Papilionoidea</taxon>
        <taxon>Nymphalidae</taxon>
        <taxon>Satyrinae</taxon>
        <taxon>Satyrini</taxon>
        <taxon>Parargina</taxon>
        <taxon>Pararge</taxon>
    </lineage>
</organism>
<name>S4PQE4_9NEOP</name>
<feature type="transmembrane region" description="Helical" evidence="1">
    <location>
        <begin position="36"/>
        <end position="58"/>
    </location>
</feature>
<dbReference type="EMBL" id="GAIX01001750">
    <property type="protein sequence ID" value="JAA90810.1"/>
    <property type="molecule type" value="Transcribed_RNA"/>
</dbReference>
<keyword evidence="1" id="KW-0812">Transmembrane</keyword>
<evidence type="ECO:0000313" key="2">
    <source>
        <dbReference type="EMBL" id="JAA90810.1"/>
    </source>
</evidence>
<protein>
    <submittedName>
        <fullName evidence="2">Uncharacterized protein</fullName>
    </submittedName>
</protein>
<proteinExistence type="predicted"/>
<keyword evidence="1" id="KW-0472">Membrane</keyword>
<evidence type="ECO:0000256" key="1">
    <source>
        <dbReference type="SAM" id="Phobius"/>
    </source>
</evidence>
<dbReference type="AlphaFoldDB" id="S4PQE4"/>
<accession>S4PQE4</accession>
<sequence>YIIFGKAGRHFKLYLLSDFFIACYTSAPAFKAVSFTLFFLCFFFFFLFGSFFLLISLYLSSLLYIFNNCFASFSISFVTCLTLLSIPSVFVFSPDSLLI</sequence>
<reference evidence="2" key="2">
    <citation type="submission" date="2013-05" db="EMBL/GenBank/DDBJ databases">
        <authorList>
            <person name="Carter J.-M."/>
            <person name="Baker S.C."/>
            <person name="Pink R."/>
            <person name="Carter D.R.F."/>
            <person name="Collins A."/>
            <person name="Tomlin J."/>
            <person name="Gibbs M."/>
            <person name="Breuker C.J."/>
        </authorList>
    </citation>
    <scope>NUCLEOTIDE SEQUENCE</scope>
    <source>
        <tissue evidence="2">Ovary</tissue>
    </source>
</reference>